<feature type="compositionally biased region" description="Polar residues" evidence="5">
    <location>
        <begin position="427"/>
        <end position="438"/>
    </location>
</feature>
<feature type="domain" description="Tyr recombinase" evidence="6">
    <location>
        <begin position="226"/>
        <end position="414"/>
    </location>
</feature>
<evidence type="ECO:0000259" key="6">
    <source>
        <dbReference type="PROSITE" id="PS51898"/>
    </source>
</evidence>
<dbReference type="SUPFAM" id="SSF56349">
    <property type="entry name" value="DNA breaking-rejoining enzymes"/>
    <property type="match status" value="2"/>
</dbReference>
<feature type="region of interest" description="Disordered" evidence="5">
    <location>
        <begin position="427"/>
        <end position="447"/>
    </location>
</feature>
<protein>
    <submittedName>
        <fullName evidence="7">Integrase family protein</fullName>
    </submittedName>
</protein>
<keyword evidence="3" id="KW-0238">DNA-binding</keyword>
<dbReference type="GO" id="GO:0015074">
    <property type="term" value="P:DNA integration"/>
    <property type="evidence" value="ECO:0007669"/>
    <property type="project" value="UniProtKB-KW"/>
</dbReference>
<evidence type="ECO:0000256" key="2">
    <source>
        <dbReference type="ARBA" id="ARBA00022908"/>
    </source>
</evidence>
<dbReference type="PANTHER" id="PTHR30349">
    <property type="entry name" value="PHAGE INTEGRASE-RELATED"/>
    <property type="match status" value="1"/>
</dbReference>
<dbReference type="GO" id="GO:0003677">
    <property type="term" value="F:DNA binding"/>
    <property type="evidence" value="ECO:0007669"/>
    <property type="project" value="UniProtKB-KW"/>
</dbReference>
<dbReference type="Pfam" id="PF00589">
    <property type="entry name" value="Phage_integrase"/>
    <property type="match status" value="1"/>
</dbReference>
<dbReference type="GO" id="GO:0006310">
    <property type="term" value="P:DNA recombination"/>
    <property type="evidence" value="ECO:0007669"/>
    <property type="project" value="UniProtKB-KW"/>
</dbReference>
<dbReference type="InterPro" id="IPR002104">
    <property type="entry name" value="Integrase_catalytic"/>
</dbReference>
<organism evidence="7 8">
    <name type="scientific">Methylorubrum populi (strain ATCC BAA-705 / NCIMB 13946 / BJ001)</name>
    <name type="common">Methylobacterium populi</name>
    <dbReference type="NCBI Taxonomy" id="441620"/>
    <lineage>
        <taxon>Bacteria</taxon>
        <taxon>Pseudomonadati</taxon>
        <taxon>Pseudomonadota</taxon>
        <taxon>Alphaproteobacteria</taxon>
        <taxon>Hyphomicrobiales</taxon>
        <taxon>Methylobacteriaceae</taxon>
        <taxon>Methylorubrum</taxon>
    </lineage>
</organism>
<dbReference type="AlphaFoldDB" id="B1ZDJ0"/>
<dbReference type="PROSITE" id="PS51898">
    <property type="entry name" value="TYR_RECOMBINASE"/>
    <property type="match status" value="1"/>
</dbReference>
<dbReference type="Gene3D" id="1.10.150.130">
    <property type="match status" value="1"/>
</dbReference>
<dbReference type="EMBL" id="CP001029">
    <property type="protein sequence ID" value="ACB79533.1"/>
    <property type="molecule type" value="Genomic_DNA"/>
</dbReference>
<dbReference type="PANTHER" id="PTHR30349:SF64">
    <property type="entry name" value="PROPHAGE INTEGRASE INTD-RELATED"/>
    <property type="match status" value="1"/>
</dbReference>
<dbReference type="STRING" id="441620.Mpop_1366"/>
<dbReference type="HOGENOM" id="CLU_027562_17_5_5"/>
<evidence type="ECO:0000256" key="4">
    <source>
        <dbReference type="ARBA" id="ARBA00023172"/>
    </source>
</evidence>
<dbReference type="RefSeq" id="WP_012453281.1">
    <property type="nucleotide sequence ID" value="NC_010725.1"/>
</dbReference>
<dbReference type="InterPro" id="IPR013762">
    <property type="entry name" value="Integrase-like_cat_sf"/>
</dbReference>
<dbReference type="KEGG" id="mpo:Mpop_1366"/>
<dbReference type="InterPro" id="IPR050090">
    <property type="entry name" value="Tyrosine_recombinase_XerCD"/>
</dbReference>
<evidence type="ECO:0000256" key="3">
    <source>
        <dbReference type="ARBA" id="ARBA00023125"/>
    </source>
</evidence>
<name>B1ZDJ0_METPB</name>
<accession>B1ZDJ0</accession>
<sequence length="447" mass="49368">MATIRKRTLPSGKTAWLASYSDSGGERRFKQFGTKKEADAFLVRVRSEVAAGSHVPDRAASTVDQAYALLISALEADEAARATIYNYVVYYRGHVKPYLGTKLLPKLHPADVGDWLEKLKAEGRTDDTCRRARIVLGAIFDEAIRRRLAFSNPVRSLRSRRKTRRAEIREAEETVRIPEREVVRAMLAAAADTQALFLIARERTAAGMRTIEARRASANRPIAATREFKAEFPDAEVEAFRPTAWLRPLLATMALAGLRIGEVRGLDWLRVKADAIQVREAVDRYNVRDSVKTVAALRSIPIGPQLTAILENWRVTAGHGGGLVFPSERGTPLGYPNVTNRQIGPLQLALGITAADGSPRWTAHSFRHFAVSLWIDEGAKLKQVSEWAGHESPEFTQRVYGHLFDAGRTDRRAATAGELSVLGVQETATQAQHGNDNAPNIEAASDF</sequence>
<keyword evidence="4" id="KW-0233">DNA recombination</keyword>
<evidence type="ECO:0000256" key="5">
    <source>
        <dbReference type="SAM" id="MobiDB-lite"/>
    </source>
</evidence>
<dbReference type="InterPro" id="IPR011010">
    <property type="entry name" value="DNA_brk_join_enz"/>
</dbReference>
<reference evidence="7" key="1">
    <citation type="submission" date="2008-04" db="EMBL/GenBank/DDBJ databases">
        <title>Complete sequence of chromosome of Methylobacterium populi BJ001.</title>
        <authorList>
            <consortium name="US DOE Joint Genome Institute"/>
            <person name="Copeland A."/>
            <person name="Lucas S."/>
            <person name="Lapidus A."/>
            <person name="Glavina del Rio T."/>
            <person name="Dalin E."/>
            <person name="Tice H."/>
            <person name="Bruce D."/>
            <person name="Goodwin L."/>
            <person name="Pitluck S."/>
            <person name="Chertkov O."/>
            <person name="Brettin T."/>
            <person name="Detter J.C."/>
            <person name="Han C."/>
            <person name="Kuske C.R."/>
            <person name="Schmutz J."/>
            <person name="Larimer F."/>
            <person name="Land M."/>
            <person name="Hauser L."/>
            <person name="Kyrpides N."/>
            <person name="Mikhailova N."/>
            <person name="Marx C."/>
            <person name="Richardson P."/>
        </authorList>
    </citation>
    <scope>NUCLEOTIDE SEQUENCE [LARGE SCALE GENOMIC DNA]</scope>
    <source>
        <strain evidence="7">BJ001</strain>
    </source>
</reference>
<dbReference type="Proteomes" id="UP000007136">
    <property type="component" value="Chromosome"/>
</dbReference>
<dbReference type="eggNOG" id="COG0582">
    <property type="taxonomic scope" value="Bacteria"/>
</dbReference>
<dbReference type="InterPro" id="IPR010998">
    <property type="entry name" value="Integrase_recombinase_N"/>
</dbReference>
<proteinExistence type="inferred from homology"/>
<evidence type="ECO:0000313" key="8">
    <source>
        <dbReference type="Proteomes" id="UP000007136"/>
    </source>
</evidence>
<comment type="similarity">
    <text evidence="1">Belongs to the 'phage' integrase family.</text>
</comment>
<dbReference type="Gene3D" id="1.10.443.10">
    <property type="entry name" value="Intergrase catalytic core"/>
    <property type="match status" value="1"/>
</dbReference>
<evidence type="ECO:0000313" key="7">
    <source>
        <dbReference type="EMBL" id="ACB79533.1"/>
    </source>
</evidence>
<keyword evidence="2" id="KW-0229">DNA integration</keyword>
<evidence type="ECO:0000256" key="1">
    <source>
        <dbReference type="ARBA" id="ARBA00008857"/>
    </source>
</evidence>
<gene>
    <name evidence="7" type="ordered locus">Mpop_1366</name>
</gene>
<dbReference type="OrthoDB" id="9785687at2"/>